<evidence type="ECO:0000256" key="3">
    <source>
        <dbReference type="ARBA" id="ARBA00009789"/>
    </source>
</evidence>
<dbReference type="InterPro" id="IPR050088">
    <property type="entry name" value="IspD/TarI_cytidylyltransf_bact"/>
</dbReference>
<dbReference type="CDD" id="cd02516">
    <property type="entry name" value="CDP-ME_synthetase"/>
    <property type="match status" value="1"/>
</dbReference>
<dbReference type="InterPro" id="IPR001228">
    <property type="entry name" value="IspD"/>
</dbReference>
<dbReference type="SUPFAM" id="SSF53448">
    <property type="entry name" value="Nucleotide-diphospho-sugar transferases"/>
    <property type="match status" value="1"/>
</dbReference>
<dbReference type="EC" id="2.7.7.60" evidence="4"/>
<keyword evidence="8" id="KW-0414">Isoprene biosynthesis</keyword>
<evidence type="ECO:0000313" key="9">
    <source>
        <dbReference type="EMBL" id="MDQ0361123.1"/>
    </source>
</evidence>
<dbReference type="InterPro" id="IPR018294">
    <property type="entry name" value="ISPD_synthase_CS"/>
</dbReference>
<dbReference type="InterPro" id="IPR029044">
    <property type="entry name" value="Nucleotide-diphossugar_trans"/>
</dbReference>
<keyword evidence="6 9" id="KW-0808">Transferase</keyword>
<dbReference type="InterPro" id="IPR034683">
    <property type="entry name" value="IspD/TarI"/>
</dbReference>
<reference evidence="9 10" key="1">
    <citation type="submission" date="2023-07" db="EMBL/GenBank/DDBJ databases">
        <title>Genomic Encyclopedia of Type Strains, Phase IV (KMG-IV): sequencing the most valuable type-strain genomes for metagenomic binning, comparative biology and taxonomic classification.</title>
        <authorList>
            <person name="Goeker M."/>
        </authorList>
    </citation>
    <scope>NUCLEOTIDE SEQUENCE [LARGE SCALE GENOMIC DNA]</scope>
    <source>
        <strain evidence="9 10">DSM 16784</strain>
    </source>
</reference>
<evidence type="ECO:0000256" key="6">
    <source>
        <dbReference type="ARBA" id="ARBA00022679"/>
    </source>
</evidence>
<evidence type="ECO:0000256" key="5">
    <source>
        <dbReference type="ARBA" id="ARBA00019056"/>
    </source>
</evidence>
<evidence type="ECO:0000256" key="2">
    <source>
        <dbReference type="ARBA" id="ARBA00004787"/>
    </source>
</evidence>
<keyword evidence="7 9" id="KW-0548">Nucleotidyltransferase</keyword>
<protein>
    <recommendedName>
        <fullName evidence="5">2-C-methyl-D-erythritol 4-phosphate cytidylyltransferase</fullName>
        <ecNumber evidence="4">2.7.7.60</ecNumber>
    </recommendedName>
</protein>
<sequence>MKYSTVIVAAGKGTRTNLGYNKLFYEMHGEMMIAKTVSVFVNDPDCEEIIMVISLDDRQMFERILSSDKITYTKGGSTRQESVFKGLEIVKSDYVMIHDGARPYIDKKEITKLKRTLQEDDACLLAVPVVDTIKIVKDGYVEYSPERSTCYSAQTPQCFKTDLIIECHKKAAADGFVASDDAQLVEAYGGNIRVKLVPGDYANKKITTKEDLI</sequence>
<dbReference type="PANTHER" id="PTHR32125:SF4">
    <property type="entry name" value="2-C-METHYL-D-ERYTHRITOL 4-PHOSPHATE CYTIDYLYLTRANSFERASE, CHLOROPLASTIC"/>
    <property type="match status" value="1"/>
</dbReference>
<organism evidence="9 10">
    <name type="scientific">Breznakia pachnodae</name>
    <dbReference type="NCBI Taxonomy" id="265178"/>
    <lineage>
        <taxon>Bacteria</taxon>
        <taxon>Bacillati</taxon>
        <taxon>Bacillota</taxon>
        <taxon>Erysipelotrichia</taxon>
        <taxon>Erysipelotrichales</taxon>
        <taxon>Erysipelotrichaceae</taxon>
        <taxon>Breznakia</taxon>
    </lineage>
</organism>
<dbReference type="Gene3D" id="3.90.550.10">
    <property type="entry name" value="Spore Coat Polysaccharide Biosynthesis Protein SpsA, Chain A"/>
    <property type="match status" value="1"/>
</dbReference>
<comment type="similarity">
    <text evidence="3">Belongs to the IspD/TarI cytidylyltransferase family. IspD subfamily.</text>
</comment>
<dbReference type="GO" id="GO:0050518">
    <property type="term" value="F:2-C-methyl-D-erythritol 4-phosphate cytidylyltransferase activity"/>
    <property type="evidence" value="ECO:0007669"/>
    <property type="project" value="UniProtKB-EC"/>
</dbReference>
<dbReference type="EMBL" id="JAUSUR010000003">
    <property type="protein sequence ID" value="MDQ0361123.1"/>
    <property type="molecule type" value="Genomic_DNA"/>
</dbReference>
<keyword evidence="10" id="KW-1185">Reference proteome</keyword>
<comment type="catalytic activity">
    <reaction evidence="1">
        <text>2-C-methyl-D-erythritol 4-phosphate + CTP + H(+) = 4-CDP-2-C-methyl-D-erythritol + diphosphate</text>
        <dbReference type="Rhea" id="RHEA:13429"/>
        <dbReference type="ChEBI" id="CHEBI:15378"/>
        <dbReference type="ChEBI" id="CHEBI:33019"/>
        <dbReference type="ChEBI" id="CHEBI:37563"/>
        <dbReference type="ChEBI" id="CHEBI:57823"/>
        <dbReference type="ChEBI" id="CHEBI:58262"/>
        <dbReference type="EC" id="2.7.7.60"/>
    </reaction>
</comment>
<dbReference type="Pfam" id="PF01128">
    <property type="entry name" value="IspD"/>
    <property type="match status" value="1"/>
</dbReference>
<accession>A0ABU0E2K9</accession>
<dbReference type="RefSeq" id="WP_307407588.1">
    <property type="nucleotide sequence ID" value="NZ_JAUSUR010000003.1"/>
</dbReference>
<name>A0ABU0E2K9_9FIRM</name>
<dbReference type="PANTHER" id="PTHR32125">
    <property type="entry name" value="2-C-METHYL-D-ERYTHRITOL 4-PHOSPHATE CYTIDYLYLTRANSFERASE, CHLOROPLASTIC"/>
    <property type="match status" value="1"/>
</dbReference>
<evidence type="ECO:0000256" key="8">
    <source>
        <dbReference type="ARBA" id="ARBA00023229"/>
    </source>
</evidence>
<evidence type="ECO:0000313" key="10">
    <source>
        <dbReference type="Proteomes" id="UP001230220"/>
    </source>
</evidence>
<dbReference type="NCBIfam" id="TIGR00453">
    <property type="entry name" value="ispD"/>
    <property type="match status" value="1"/>
</dbReference>
<dbReference type="PROSITE" id="PS01295">
    <property type="entry name" value="ISPD"/>
    <property type="match status" value="1"/>
</dbReference>
<dbReference type="Proteomes" id="UP001230220">
    <property type="component" value="Unassembled WGS sequence"/>
</dbReference>
<evidence type="ECO:0000256" key="1">
    <source>
        <dbReference type="ARBA" id="ARBA00001282"/>
    </source>
</evidence>
<gene>
    <name evidence="9" type="ORF">J2S15_001870</name>
</gene>
<evidence type="ECO:0000256" key="4">
    <source>
        <dbReference type="ARBA" id="ARBA00012526"/>
    </source>
</evidence>
<evidence type="ECO:0000256" key="7">
    <source>
        <dbReference type="ARBA" id="ARBA00022695"/>
    </source>
</evidence>
<proteinExistence type="inferred from homology"/>
<comment type="pathway">
    <text evidence="2">Isoprenoid biosynthesis; isopentenyl diphosphate biosynthesis via DXP pathway; isopentenyl diphosphate from 1-deoxy-D-xylulose 5-phosphate: step 2/6.</text>
</comment>
<comment type="caution">
    <text evidence="9">The sequence shown here is derived from an EMBL/GenBank/DDBJ whole genome shotgun (WGS) entry which is preliminary data.</text>
</comment>